<protein>
    <submittedName>
        <fullName evidence="2">TniQ protein</fullName>
    </submittedName>
</protein>
<dbReference type="AlphaFoldDB" id="A0A1Y6G997"/>
<organism evidence="2 3">
    <name type="scientific">Devosia lucknowensis</name>
    <dbReference type="NCBI Taxonomy" id="1096929"/>
    <lineage>
        <taxon>Bacteria</taxon>
        <taxon>Pseudomonadati</taxon>
        <taxon>Pseudomonadota</taxon>
        <taxon>Alphaproteobacteria</taxon>
        <taxon>Hyphomicrobiales</taxon>
        <taxon>Devosiaceae</taxon>
        <taxon>Devosia</taxon>
    </lineage>
</organism>
<feature type="domain" description="TniQ" evidence="1">
    <location>
        <begin position="15"/>
        <end position="149"/>
    </location>
</feature>
<accession>A0A1Y6G997</accession>
<evidence type="ECO:0000313" key="2">
    <source>
        <dbReference type="EMBL" id="SMQ85288.1"/>
    </source>
</evidence>
<sequence>MPLNRAPDASPLRLRHALKNNEVATGFASRLAAVNGCSLADLLFHRGILLSDLGSGDAATIRLLAAIGSADPDQLLHQAVLPTPQLRRWQLVGEIFGPDGINRTFFRYCPHCVLEDLHTAYGPPAARPWMRIEWTLKHYRVCHRHHSMLLAVKPTKAADALDFCNSLSPLLRGMQNHADDAGIARPSPYHAWIARRLDMERDPDNWLDTLPLRVGAAWCENLGASILFPDRMTKLTEEQIVQACDEGFRIASAGEHAMRAAFLGMNKAKRRATGLVRPVEVYRYAYRLLGRTLDDEGFQPLRKLLRDFGTSTMPWAEGTDFMGVTIDKPELVTVTHTALQANVSKATIRRLFSRHGLGEREIAEGKPSRDIAVPRQEAELVVRQLKRSVGYREAMGLLGIKRKTFDGLVASGILSDCFGRGAGDTEFYRFSVDDIHDLVERMLEGAVEVSPGDRQSDIVAIPRRLNARIAEIISLVLDGKVRWKGRLEGRSDFGALVLDVDEVHSLILDSRPSLVHLRNCDVPGVIVGLSKNSVTPLIDLDQLDTTTEVVPIARRVSQVVTRASAEAFHRNYVTATELSQRHGVNQKSAKQRLEAVGVLPAFDPEVVNTVIFDRTEVERATHGRDGFWAQSDYNLLRRELRAAKRSLATDRRT</sequence>
<proteinExistence type="predicted"/>
<evidence type="ECO:0000259" key="1">
    <source>
        <dbReference type="Pfam" id="PF06527"/>
    </source>
</evidence>
<evidence type="ECO:0000313" key="3">
    <source>
        <dbReference type="Proteomes" id="UP000194474"/>
    </source>
</evidence>
<dbReference type="RefSeq" id="WP_086470976.1">
    <property type="nucleotide sequence ID" value="NZ_FXWK01000002.1"/>
</dbReference>
<reference evidence="3" key="1">
    <citation type="submission" date="2017-04" db="EMBL/GenBank/DDBJ databases">
        <authorList>
            <person name="Varghese N."/>
            <person name="Submissions S."/>
        </authorList>
    </citation>
    <scope>NUCLEOTIDE SEQUENCE [LARGE SCALE GENOMIC DNA]</scope>
</reference>
<dbReference type="Proteomes" id="UP000194474">
    <property type="component" value="Unassembled WGS sequence"/>
</dbReference>
<keyword evidence="3" id="KW-1185">Reference proteome</keyword>
<dbReference type="InterPro" id="IPR009492">
    <property type="entry name" value="TniQ"/>
</dbReference>
<dbReference type="Pfam" id="PF06527">
    <property type="entry name" value="TniQ"/>
    <property type="match status" value="1"/>
</dbReference>
<gene>
    <name evidence="2" type="ORF">SAMN06295905_2565</name>
</gene>
<name>A0A1Y6G997_9HYPH</name>
<dbReference type="EMBL" id="FXWK01000002">
    <property type="protein sequence ID" value="SMQ85288.1"/>
    <property type="molecule type" value="Genomic_DNA"/>
</dbReference>